<keyword evidence="6" id="KW-0963">Cytoplasm</keyword>
<feature type="site" description="Transition state stabilizer" evidence="16">
    <location>
        <position position="399"/>
    </location>
</feature>
<evidence type="ECO:0000256" key="15">
    <source>
        <dbReference type="PIRSR" id="PIRSR006337-1"/>
    </source>
</evidence>
<dbReference type="EMBL" id="SJPG01000001">
    <property type="protein sequence ID" value="TWT63257.1"/>
    <property type="molecule type" value="Genomic_DNA"/>
</dbReference>
<dbReference type="RefSeq" id="WP_146505028.1">
    <property type="nucleotide sequence ID" value="NZ_SJPG01000001.1"/>
</dbReference>
<evidence type="ECO:0000256" key="16">
    <source>
        <dbReference type="PIRSR" id="PIRSR006337-3"/>
    </source>
</evidence>
<dbReference type="InterPro" id="IPR004193">
    <property type="entry name" value="Glyco_hydro_13_N"/>
</dbReference>
<evidence type="ECO:0000256" key="12">
    <source>
        <dbReference type="ARBA" id="ARBA00034013"/>
    </source>
</evidence>
<keyword evidence="9 14" id="KW-0326">Glycosidase</keyword>
<dbReference type="SUPFAM" id="SSF51445">
    <property type="entry name" value="(Trans)glycosidases"/>
    <property type="match status" value="1"/>
</dbReference>
<reference evidence="18 19" key="1">
    <citation type="submission" date="2019-02" db="EMBL/GenBank/DDBJ databases">
        <title>Deep-cultivation of Planctomycetes and their phenomic and genomic characterization uncovers novel biology.</title>
        <authorList>
            <person name="Wiegand S."/>
            <person name="Jogler M."/>
            <person name="Boedeker C."/>
            <person name="Pinto D."/>
            <person name="Vollmers J."/>
            <person name="Rivas-Marin E."/>
            <person name="Kohn T."/>
            <person name="Peeters S.H."/>
            <person name="Heuer A."/>
            <person name="Rast P."/>
            <person name="Oberbeckmann S."/>
            <person name="Bunk B."/>
            <person name="Jeske O."/>
            <person name="Meyerdierks A."/>
            <person name="Storesund J.E."/>
            <person name="Kallscheuer N."/>
            <person name="Luecker S."/>
            <person name="Lage O.M."/>
            <person name="Pohl T."/>
            <person name="Merkel B.J."/>
            <person name="Hornburger P."/>
            <person name="Mueller R.-W."/>
            <person name="Bruemmer F."/>
            <person name="Labrenz M."/>
            <person name="Spormann A.M."/>
            <person name="Op Den Camp H."/>
            <person name="Overmann J."/>
            <person name="Amann R."/>
            <person name="Jetten M.S.M."/>
            <person name="Mascher T."/>
            <person name="Medema M.H."/>
            <person name="Devos D.P."/>
            <person name="Kaster A.-K."/>
            <person name="Ovreas L."/>
            <person name="Rohde M."/>
            <person name="Galperin M.Y."/>
            <person name="Jogler C."/>
        </authorList>
    </citation>
    <scope>NUCLEOTIDE SEQUENCE [LARGE SCALE GENOMIC DNA]</scope>
    <source>
        <strain evidence="18 19">Pan54</strain>
    </source>
</reference>
<evidence type="ECO:0000256" key="10">
    <source>
        <dbReference type="ARBA" id="ARBA00032057"/>
    </source>
</evidence>
<evidence type="ECO:0000256" key="13">
    <source>
        <dbReference type="NCBIfam" id="TIGR02402"/>
    </source>
</evidence>
<dbReference type="UniPathway" id="UPA00299"/>
<dbReference type="CDD" id="cd11325">
    <property type="entry name" value="AmyAc_GTHase"/>
    <property type="match status" value="1"/>
</dbReference>
<evidence type="ECO:0000256" key="8">
    <source>
        <dbReference type="ARBA" id="ARBA00023277"/>
    </source>
</evidence>
<dbReference type="SUPFAM" id="SSF81296">
    <property type="entry name" value="E set domains"/>
    <property type="match status" value="1"/>
</dbReference>
<comment type="subcellular location">
    <subcellularLocation>
        <location evidence="1 15">Cytoplasm</location>
    </subcellularLocation>
</comment>
<dbReference type="NCBIfam" id="TIGR02402">
    <property type="entry name" value="trehalose_TreZ"/>
    <property type="match status" value="1"/>
</dbReference>
<evidence type="ECO:0000256" key="2">
    <source>
        <dbReference type="ARBA" id="ARBA00005199"/>
    </source>
</evidence>
<comment type="caution">
    <text evidence="18">The sequence shown here is derived from an EMBL/GenBank/DDBJ whole genome shotgun (WGS) entry which is preliminary data.</text>
</comment>
<dbReference type="GO" id="GO:0005992">
    <property type="term" value="P:trehalose biosynthetic process"/>
    <property type="evidence" value="ECO:0007669"/>
    <property type="project" value="UniProtKB-UniRule"/>
</dbReference>
<dbReference type="PIRSF" id="PIRSF006337">
    <property type="entry name" value="Trehalose_TreZ"/>
    <property type="match status" value="1"/>
</dbReference>
<organism evidence="18 19">
    <name type="scientific">Rubinisphaera italica</name>
    <dbReference type="NCBI Taxonomy" id="2527969"/>
    <lineage>
        <taxon>Bacteria</taxon>
        <taxon>Pseudomonadati</taxon>
        <taxon>Planctomycetota</taxon>
        <taxon>Planctomycetia</taxon>
        <taxon>Planctomycetales</taxon>
        <taxon>Planctomycetaceae</taxon>
        <taxon>Rubinisphaera</taxon>
    </lineage>
</organism>
<sequence>MSIGYIPEYRGRPETIENQTRFRVWAPFKSSVELVLLENDGSQSAHSMQASEWGYFELTVPQLANGSRYAYRMDNGPLRPDPCSIWQPEGVHLPSAVYDAAAFSWTDDNWQPIPQCDLVFYELHVGTFTDEGTFEAIIPRLQALKELGITAIELLPVAQFPGDRNWGYDGVHPFAAQNSYGGPAGLQRLVDAAHQNGLSVILDVVYNHLGPEGNYLGEFGPYFTGTYSTAWGEALNYDGPHSDPVRQFFLENVWHWIHDFHLDGLRLDAVHSIYDNSPVHLLTEIKQVADAAAKARSSEAIIIAESLLNDVRMIRPLEQGGYGLDAEWNEDFHHAVQAIMTEERSGKYSDFGEVRHLKTIFEENFSLNGRYSQFRQQRWGASAAGFAGARFVAGIQNHDHIGNRAQGERFSQLMSPAEYRLAACLSLLSPFLPLIFMGEEYGETSPFPFFCSFQDLKLIRNVRKGRKRDFGFGRNVLDPQKESTYEAAKLQWSWAEKSEQAGFRRMYHDLLQARRNWPALKNPQTRTAHLRPDEENTTILEWKYECESQTLECLFNLTHRVQTIELNEQKILFQSEDQLYTSKTNNKPLSTGYLRPFECVVLSNLPWPTL</sequence>
<dbReference type="InterPro" id="IPR017853">
    <property type="entry name" value="GH"/>
</dbReference>
<evidence type="ECO:0000256" key="1">
    <source>
        <dbReference type="ARBA" id="ARBA00004496"/>
    </source>
</evidence>
<dbReference type="CDD" id="cd02853">
    <property type="entry name" value="E_set_MTHase_like_N"/>
    <property type="match status" value="1"/>
</dbReference>
<evidence type="ECO:0000259" key="17">
    <source>
        <dbReference type="SMART" id="SM00642"/>
    </source>
</evidence>
<dbReference type="Pfam" id="PF00128">
    <property type="entry name" value="Alpha-amylase"/>
    <property type="match status" value="1"/>
</dbReference>
<feature type="active site" description="Proton donor" evidence="15">
    <location>
        <position position="305"/>
    </location>
</feature>
<evidence type="ECO:0000313" key="19">
    <source>
        <dbReference type="Proteomes" id="UP000316095"/>
    </source>
</evidence>
<evidence type="ECO:0000313" key="18">
    <source>
        <dbReference type="EMBL" id="TWT63257.1"/>
    </source>
</evidence>
<dbReference type="InterPro" id="IPR044901">
    <property type="entry name" value="Trehalose_TreZ_E-set_sf"/>
</dbReference>
<dbReference type="Proteomes" id="UP000316095">
    <property type="component" value="Unassembled WGS sequence"/>
</dbReference>
<dbReference type="PANTHER" id="PTHR43651">
    <property type="entry name" value="1,4-ALPHA-GLUCAN-BRANCHING ENZYME"/>
    <property type="match status" value="1"/>
</dbReference>
<evidence type="ECO:0000256" key="7">
    <source>
        <dbReference type="ARBA" id="ARBA00022801"/>
    </source>
</evidence>
<dbReference type="SMART" id="SM00642">
    <property type="entry name" value="Aamy"/>
    <property type="match status" value="1"/>
</dbReference>
<dbReference type="Gene3D" id="3.20.20.80">
    <property type="entry name" value="Glycosidases"/>
    <property type="match status" value="1"/>
</dbReference>
<evidence type="ECO:0000256" key="11">
    <source>
        <dbReference type="ARBA" id="ARBA00033284"/>
    </source>
</evidence>
<dbReference type="EC" id="3.2.1.141" evidence="4 13"/>
<dbReference type="PANTHER" id="PTHR43651:SF11">
    <property type="entry name" value="MALTO-OLIGOSYLTREHALOSE TREHALOHYDROLASE"/>
    <property type="match status" value="1"/>
</dbReference>
<dbReference type="GO" id="GO:0033942">
    <property type="term" value="F:4-alpha-D-(1-&gt;4)-alpha-D-glucanotrehalose trehalohydrolase activity"/>
    <property type="evidence" value="ECO:0007669"/>
    <property type="project" value="UniProtKB-EC"/>
</dbReference>
<comment type="similarity">
    <text evidence="3 14">Belongs to the glycosyl hydrolase 13 family.</text>
</comment>
<dbReference type="InterPro" id="IPR012768">
    <property type="entry name" value="Trehalose_TreZ"/>
</dbReference>
<evidence type="ECO:0000256" key="9">
    <source>
        <dbReference type="ARBA" id="ARBA00023295"/>
    </source>
</evidence>
<evidence type="ECO:0000256" key="5">
    <source>
        <dbReference type="ARBA" id="ARBA00015938"/>
    </source>
</evidence>
<dbReference type="InterPro" id="IPR014756">
    <property type="entry name" value="Ig_E-set"/>
</dbReference>
<protein>
    <recommendedName>
        <fullName evidence="5 13">Malto-oligosyltrehalose trehalohydrolase</fullName>
        <shortName evidence="14">MTHase</shortName>
        <ecNumber evidence="4 13">3.2.1.141</ecNumber>
    </recommendedName>
    <alternativeName>
        <fullName evidence="11 14">4-alpha-D-((1-&gt;4)-alpha-D-glucano)trehalose trehalohydrolase</fullName>
    </alternativeName>
    <alternativeName>
        <fullName evidence="10 14">Maltooligosyl trehalose trehalohydrolase</fullName>
    </alternativeName>
</protein>
<gene>
    <name evidence="18" type="primary">treZ</name>
    <name evidence="18" type="ORF">Pan54_40100</name>
</gene>
<dbReference type="InterPro" id="IPR006047">
    <property type="entry name" value="GH13_cat_dom"/>
</dbReference>
<keyword evidence="7 14" id="KW-0378">Hydrolase</keyword>
<comment type="pathway">
    <text evidence="2 14">Glycan biosynthesis; trehalose biosynthesis.</text>
</comment>
<comment type="catalytic activity">
    <reaction evidence="12 14">
        <text>hydrolysis of (1-&gt;4)-alpha-D-glucosidic linkage in 4-alpha-D-[(1-&gt;4)-alpha-D-glucanosyl]n trehalose to yield trehalose and (1-&gt;4)-alpha-D-glucan.</text>
        <dbReference type="EC" id="3.2.1.141"/>
    </reaction>
</comment>
<name>A0A5C5XJ92_9PLAN</name>
<dbReference type="GO" id="GO:0005737">
    <property type="term" value="C:cytoplasm"/>
    <property type="evidence" value="ECO:0007669"/>
    <property type="project" value="UniProtKB-SubCell"/>
</dbReference>
<feature type="domain" description="Glycosyl hydrolase family 13 catalytic" evidence="17">
    <location>
        <begin position="122"/>
        <end position="466"/>
    </location>
</feature>
<feature type="active site" description="Nucleophile" evidence="15">
    <location>
        <position position="268"/>
    </location>
</feature>
<dbReference type="InterPro" id="IPR013783">
    <property type="entry name" value="Ig-like_fold"/>
</dbReference>
<dbReference type="Pfam" id="PF02922">
    <property type="entry name" value="CBM_48"/>
    <property type="match status" value="1"/>
</dbReference>
<keyword evidence="19" id="KW-1185">Reference proteome</keyword>
<evidence type="ECO:0000256" key="14">
    <source>
        <dbReference type="PIRNR" id="PIRNR006337"/>
    </source>
</evidence>
<accession>A0A5C5XJ92</accession>
<dbReference type="OrthoDB" id="226102at2"/>
<dbReference type="Gene3D" id="2.60.40.10">
    <property type="entry name" value="Immunoglobulins"/>
    <property type="match status" value="1"/>
</dbReference>
<evidence type="ECO:0000256" key="3">
    <source>
        <dbReference type="ARBA" id="ARBA00008061"/>
    </source>
</evidence>
<evidence type="ECO:0000256" key="4">
    <source>
        <dbReference type="ARBA" id="ARBA00012268"/>
    </source>
</evidence>
<evidence type="ECO:0000256" key="6">
    <source>
        <dbReference type="ARBA" id="ARBA00022490"/>
    </source>
</evidence>
<dbReference type="Gene3D" id="1.10.10.760">
    <property type="entry name" value="E-set domains of sugar-utilizing enzymes"/>
    <property type="match status" value="1"/>
</dbReference>
<proteinExistence type="inferred from homology"/>
<dbReference type="AlphaFoldDB" id="A0A5C5XJ92"/>
<keyword evidence="8" id="KW-0119">Carbohydrate metabolism</keyword>